<gene>
    <name evidence="1" type="ORF">RPERSI_LOCUS32285</name>
</gene>
<organism evidence="1 2">
    <name type="scientific">Racocetra persica</name>
    <dbReference type="NCBI Taxonomy" id="160502"/>
    <lineage>
        <taxon>Eukaryota</taxon>
        <taxon>Fungi</taxon>
        <taxon>Fungi incertae sedis</taxon>
        <taxon>Mucoromycota</taxon>
        <taxon>Glomeromycotina</taxon>
        <taxon>Glomeromycetes</taxon>
        <taxon>Diversisporales</taxon>
        <taxon>Gigasporaceae</taxon>
        <taxon>Racocetra</taxon>
    </lineage>
</organism>
<keyword evidence="2" id="KW-1185">Reference proteome</keyword>
<name>A0ACA9SLM5_9GLOM</name>
<sequence length="151" mass="17979">KNPNYVFGKSNTVFSYHFSYSEKEMLVYCKYMPSSNVSKLSTLSFCDDIYIDINCVRVEFEFENPYRYHNNYGQIVQKWSKKKLKQKQNIFTGNKWKLPEDENFIFASLLDLNYATNYKPSFININPKYPIIKSLEDGPKYFVDYVIMSNI</sequence>
<dbReference type="EMBL" id="CAJVQC010133943">
    <property type="protein sequence ID" value="CAG8842360.1"/>
    <property type="molecule type" value="Genomic_DNA"/>
</dbReference>
<reference evidence="1" key="1">
    <citation type="submission" date="2021-06" db="EMBL/GenBank/DDBJ databases">
        <authorList>
            <person name="Kallberg Y."/>
            <person name="Tangrot J."/>
            <person name="Rosling A."/>
        </authorList>
    </citation>
    <scope>NUCLEOTIDE SEQUENCE</scope>
    <source>
        <strain evidence="1">MA461A</strain>
    </source>
</reference>
<protein>
    <submittedName>
        <fullName evidence="1">18357_t:CDS:1</fullName>
    </submittedName>
</protein>
<evidence type="ECO:0000313" key="2">
    <source>
        <dbReference type="Proteomes" id="UP000789920"/>
    </source>
</evidence>
<feature type="non-terminal residue" evidence="1">
    <location>
        <position position="151"/>
    </location>
</feature>
<feature type="non-terminal residue" evidence="1">
    <location>
        <position position="1"/>
    </location>
</feature>
<evidence type="ECO:0000313" key="1">
    <source>
        <dbReference type="EMBL" id="CAG8842360.1"/>
    </source>
</evidence>
<comment type="caution">
    <text evidence="1">The sequence shown here is derived from an EMBL/GenBank/DDBJ whole genome shotgun (WGS) entry which is preliminary data.</text>
</comment>
<dbReference type="Proteomes" id="UP000789920">
    <property type="component" value="Unassembled WGS sequence"/>
</dbReference>
<proteinExistence type="predicted"/>
<accession>A0ACA9SLM5</accession>